<dbReference type="InterPro" id="IPR013149">
    <property type="entry name" value="ADH-like_C"/>
</dbReference>
<feature type="domain" description="Enoyl reductase (ER)" evidence="7">
    <location>
        <begin position="15"/>
        <end position="333"/>
    </location>
</feature>
<keyword evidence="9" id="KW-1185">Reference proteome</keyword>
<dbReference type="InterPro" id="IPR002328">
    <property type="entry name" value="ADH_Zn_CS"/>
</dbReference>
<keyword evidence="3 6" id="KW-0479">Metal-binding</keyword>
<evidence type="ECO:0000256" key="5">
    <source>
        <dbReference type="ARBA" id="ARBA00023002"/>
    </source>
</evidence>
<dbReference type="InterPro" id="IPR011032">
    <property type="entry name" value="GroES-like_sf"/>
</dbReference>
<dbReference type="InterPro" id="IPR013154">
    <property type="entry name" value="ADH-like_N"/>
</dbReference>
<dbReference type="InterPro" id="IPR036291">
    <property type="entry name" value="NAD(P)-bd_dom_sf"/>
</dbReference>
<dbReference type="SUPFAM" id="SSF51735">
    <property type="entry name" value="NAD(P)-binding Rossmann-fold domains"/>
    <property type="match status" value="1"/>
</dbReference>
<dbReference type="Proteomes" id="UP001597478">
    <property type="component" value="Unassembled WGS sequence"/>
</dbReference>
<protein>
    <submittedName>
        <fullName evidence="8">Zinc-binding dehydrogenase</fullName>
    </submittedName>
</protein>
<comment type="caution">
    <text evidence="8">The sequence shown here is derived from an EMBL/GenBank/DDBJ whole genome shotgun (WGS) entry which is preliminary data.</text>
</comment>
<dbReference type="Gene3D" id="3.90.180.10">
    <property type="entry name" value="Medium-chain alcohol dehydrogenases, catalytic domain"/>
    <property type="match status" value="1"/>
</dbReference>
<organism evidence="8 9">
    <name type="scientific">Prauserella oleivorans</name>
    <dbReference type="NCBI Taxonomy" id="1478153"/>
    <lineage>
        <taxon>Bacteria</taxon>
        <taxon>Bacillati</taxon>
        <taxon>Actinomycetota</taxon>
        <taxon>Actinomycetes</taxon>
        <taxon>Pseudonocardiales</taxon>
        <taxon>Pseudonocardiaceae</taxon>
        <taxon>Prauserella</taxon>
    </lineage>
</organism>
<evidence type="ECO:0000259" key="7">
    <source>
        <dbReference type="SMART" id="SM00829"/>
    </source>
</evidence>
<dbReference type="SUPFAM" id="SSF50129">
    <property type="entry name" value="GroES-like"/>
    <property type="match status" value="1"/>
</dbReference>
<dbReference type="RefSeq" id="WP_377387854.1">
    <property type="nucleotide sequence ID" value="NZ_JBHSAN010000009.1"/>
</dbReference>
<dbReference type="PROSITE" id="PS00059">
    <property type="entry name" value="ADH_ZINC"/>
    <property type="match status" value="1"/>
</dbReference>
<evidence type="ECO:0000256" key="6">
    <source>
        <dbReference type="RuleBase" id="RU361277"/>
    </source>
</evidence>
<accession>A0ABW5W9J2</accession>
<evidence type="ECO:0000256" key="2">
    <source>
        <dbReference type="ARBA" id="ARBA00008072"/>
    </source>
</evidence>
<dbReference type="PANTHER" id="PTHR43350">
    <property type="entry name" value="NAD-DEPENDENT ALCOHOL DEHYDROGENASE"/>
    <property type="match status" value="1"/>
</dbReference>
<keyword evidence="5" id="KW-0560">Oxidoreductase</keyword>
<dbReference type="PANTHER" id="PTHR43350:SF17">
    <property type="entry name" value="NAD-DEPENDENT ALCOHOL DEHYDROGENASE"/>
    <property type="match status" value="1"/>
</dbReference>
<reference evidence="9" key="1">
    <citation type="journal article" date="2019" name="Int. J. Syst. Evol. Microbiol.">
        <title>The Global Catalogue of Microorganisms (GCM) 10K type strain sequencing project: providing services to taxonomists for standard genome sequencing and annotation.</title>
        <authorList>
            <consortium name="The Broad Institute Genomics Platform"/>
            <consortium name="The Broad Institute Genome Sequencing Center for Infectious Disease"/>
            <person name="Wu L."/>
            <person name="Ma J."/>
        </authorList>
    </citation>
    <scope>NUCLEOTIDE SEQUENCE [LARGE SCALE GENOMIC DNA]</scope>
    <source>
        <strain evidence="9">IBRC-M 10906</strain>
    </source>
</reference>
<comment type="similarity">
    <text evidence="2 6">Belongs to the zinc-containing alcohol dehydrogenase family.</text>
</comment>
<dbReference type="Pfam" id="PF00107">
    <property type="entry name" value="ADH_zinc_N"/>
    <property type="match status" value="1"/>
</dbReference>
<evidence type="ECO:0000256" key="3">
    <source>
        <dbReference type="ARBA" id="ARBA00022723"/>
    </source>
</evidence>
<evidence type="ECO:0000313" key="9">
    <source>
        <dbReference type="Proteomes" id="UP001597478"/>
    </source>
</evidence>
<dbReference type="EMBL" id="JBHUOF010000018">
    <property type="protein sequence ID" value="MFD2800477.1"/>
    <property type="molecule type" value="Genomic_DNA"/>
</dbReference>
<evidence type="ECO:0000256" key="1">
    <source>
        <dbReference type="ARBA" id="ARBA00001947"/>
    </source>
</evidence>
<dbReference type="SMART" id="SM00829">
    <property type="entry name" value="PKS_ER"/>
    <property type="match status" value="1"/>
</dbReference>
<dbReference type="CDD" id="cd08254">
    <property type="entry name" value="hydroxyacyl_CoA_DH"/>
    <property type="match status" value="1"/>
</dbReference>
<name>A0ABW5W9J2_9PSEU</name>
<evidence type="ECO:0000313" key="8">
    <source>
        <dbReference type="EMBL" id="MFD2800477.1"/>
    </source>
</evidence>
<sequence length="335" mass="35549">MTDHTDTMMAVRLETATGNLSVTERPVPHAGRDQVRLRVEYAGVCHSDLHFVDGELAARMPREVTLGHEIAGVIDEIGDGVTGHTIGERVLVHPVGFVDGETSIPGVQYDGGWATYVVVPAERVLPVGPDLPFDQAAIIPDAVATPWAAITDAGRVRPAEAAAVWGLGGLGYHAVKLLRLVGATPVIAVDPAPAARARALRAGADLALDPTAEDFADRLASAGPIDVAFDFVGNGRVQQQAFDAIEARGRVVLVGIPQGPLVIEDSARLIRLQKSVIGSYGSERHHTEELVRLAAAGRLDLSESITEVLPLDQAETALDHLRNQVGNPIRIVLRP</sequence>
<evidence type="ECO:0000256" key="4">
    <source>
        <dbReference type="ARBA" id="ARBA00022833"/>
    </source>
</evidence>
<comment type="cofactor">
    <cofactor evidence="1 6">
        <name>Zn(2+)</name>
        <dbReference type="ChEBI" id="CHEBI:29105"/>
    </cofactor>
</comment>
<dbReference type="InterPro" id="IPR020843">
    <property type="entry name" value="ER"/>
</dbReference>
<gene>
    <name evidence="8" type="ORF">ACFS2C_13820</name>
</gene>
<proteinExistence type="inferred from homology"/>
<keyword evidence="4 6" id="KW-0862">Zinc</keyword>
<dbReference type="Pfam" id="PF08240">
    <property type="entry name" value="ADH_N"/>
    <property type="match status" value="1"/>
</dbReference>